<protein>
    <submittedName>
        <fullName evidence="1">Uncharacterized protein</fullName>
    </submittedName>
</protein>
<evidence type="ECO:0000313" key="1">
    <source>
        <dbReference type="EMBL" id="OGY65757.1"/>
    </source>
</evidence>
<dbReference type="AlphaFoldDB" id="A0A1G1ZPG8"/>
<gene>
    <name evidence="1" type="ORF">A3A16_04065</name>
</gene>
<proteinExistence type="predicted"/>
<dbReference type="Proteomes" id="UP000177942">
    <property type="component" value="Unassembled WGS sequence"/>
</dbReference>
<evidence type="ECO:0000313" key="2">
    <source>
        <dbReference type="Proteomes" id="UP000177942"/>
    </source>
</evidence>
<accession>A0A1G1ZPG8</accession>
<reference evidence="1 2" key="1">
    <citation type="journal article" date="2016" name="Nat. Commun.">
        <title>Thousands of microbial genomes shed light on interconnected biogeochemical processes in an aquifer system.</title>
        <authorList>
            <person name="Anantharaman K."/>
            <person name="Brown C.T."/>
            <person name="Hug L.A."/>
            <person name="Sharon I."/>
            <person name="Castelle C.J."/>
            <person name="Probst A.J."/>
            <person name="Thomas B.C."/>
            <person name="Singh A."/>
            <person name="Wilkins M.J."/>
            <person name="Karaoz U."/>
            <person name="Brodie E.L."/>
            <person name="Williams K.H."/>
            <person name="Hubbard S.S."/>
            <person name="Banfield J.F."/>
        </authorList>
    </citation>
    <scope>NUCLEOTIDE SEQUENCE [LARGE SCALE GENOMIC DNA]</scope>
</reference>
<sequence>MHKNGTAKPALSTKAALKIIGIALLFLLFIPLAGKWISSLSDSPQSAEQPNLPHSLPPIGQPNWSIPCVNIAAGQSPTTIRIGPDQWSRPIKLPPGKQVRIDYANGLSGEVEFCFWTGERITVENSVQKWLDAAVPHSIFALRGTAGDAIITVP</sequence>
<organism evidence="1 2">
    <name type="scientific">Candidatus Harrisonbacteria bacterium RIFCSPLOWO2_01_FULL_44_18</name>
    <dbReference type="NCBI Taxonomy" id="1798407"/>
    <lineage>
        <taxon>Bacteria</taxon>
        <taxon>Candidatus Harrisoniibacteriota</taxon>
    </lineage>
</organism>
<dbReference type="STRING" id="1798407.A3A16_04065"/>
<comment type="caution">
    <text evidence="1">The sequence shown here is derived from an EMBL/GenBank/DDBJ whole genome shotgun (WGS) entry which is preliminary data.</text>
</comment>
<dbReference type="EMBL" id="MHJJ01000007">
    <property type="protein sequence ID" value="OGY65757.1"/>
    <property type="molecule type" value="Genomic_DNA"/>
</dbReference>
<name>A0A1G1ZPG8_9BACT</name>